<name>A5N191_CLOK5</name>
<dbReference type="InterPro" id="IPR050104">
    <property type="entry name" value="FMN-dep_NADH:Q_OxRdtase_AzoR1"/>
</dbReference>
<dbReference type="SUPFAM" id="SSF52218">
    <property type="entry name" value="Flavoproteins"/>
    <property type="match status" value="1"/>
</dbReference>
<evidence type="ECO:0000313" key="1">
    <source>
        <dbReference type="EMBL" id="EDK34887.1"/>
    </source>
</evidence>
<dbReference type="HOGENOM" id="CLU_2272483_0_0_9"/>
<dbReference type="AlphaFoldDB" id="A5N191"/>
<sequence length="102" mass="11915">MYTLAESGQIKVFLDHFGCIFMSHRPVKEMFSKAAFVISTTAGIGTKNVIKIIQRNLKYWGIRKIYKCGLTLRAKDWGDMLFKKQNKYKKILEKNHIVFIVQ</sequence>
<dbReference type="STRING" id="431943.CKL_2875"/>
<dbReference type="InterPro" id="IPR029039">
    <property type="entry name" value="Flavoprotein-like_sf"/>
</dbReference>
<reference evidence="1 2" key="1">
    <citation type="journal article" date="2008" name="Proc. Natl. Acad. Sci. U.S.A.">
        <title>The genome of Clostridium kluyveri, a strict anaerobe with unique metabolic features.</title>
        <authorList>
            <person name="Seedorf H."/>
            <person name="Fricke W.F."/>
            <person name="Veith B."/>
            <person name="Brueggemann H."/>
            <person name="Liesegang H."/>
            <person name="Strittmatter A."/>
            <person name="Miethke M."/>
            <person name="Buckel W."/>
            <person name="Hinderberger J."/>
            <person name="Li F."/>
            <person name="Hagemeier C."/>
            <person name="Thauer R.K."/>
            <person name="Gottschalk G."/>
        </authorList>
    </citation>
    <scope>NUCLEOTIDE SEQUENCE [LARGE SCALE GENOMIC DNA]</scope>
    <source>
        <strain evidence="2">ATCC 8527 / DSM 555 / NCIMB 10680</strain>
    </source>
</reference>
<proteinExistence type="predicted"/>
<gene>
    <name evidence="1" type="ordered locus">CKL_2875</name>
</gene>
<protein>
    <submittedName>
        <fullName evidence="1">Uncharacterized protein</fullName>
    </submittedName>
</protein>
<dbReference type="Proteomes" id="UP000002411">
    <property type="component" value="Chromosome"/>
</dbReference>
<organism evidence="1 2">
    <name type="scientific">Clostridium kluyveri (strain ATCC 8527 / DSM 555 / NBRC 12016 / NCIMB 10680 / K1)</name>
    <dbReference type="NCBI Taxonomy" id="431943"/>
    <lineage>
        <taxon>Bacteria</taxon>
        <taxon>Bacillati</taxon>
        <taxon>Bacillota</taxon>
        <taxon>Clostridia</taxon>
        <taxon>Eubacteriales</taxon>
        <taxon>Clostridiaceae</taxon>
        <taxon>Clostridium</taxon>
    </lineage>
</organism>
<dbReference type="EMBL" id="CP000673">
    <property type="protein sequence ID" value="EDK34887.1"/>
    <property type="molecule type" value="Genomic_DNA"/>
</dbReference>
<accession>A5N191</accession>
<evidence type="ECO:0000313" key="2">
    <source>
        <dbReference type="Proteomes" id="UP000002411"/>
    </source>
</evidence>
<keyword evidence="2" id="KW-1185">Reference proteome</keyword>
<dbReference type="eggNOG" id="COG0655">
    <property type="taxonomic scope" value="Bacteria"/>
</dbReference>
<dbReference type="PANTHER" id="PTHR43741:SF4">
    <property type="entry name" value="FMN-DEPENDENT NADH:QUINONE OXIDOREDUCTASE"/>
    <property type="match status" value="1"/>
</dbReference>
<dbReference type="PANTHER" id="PTHR43741">
    <property type="entry name" value="FMN-DEPENDENT NADH-AZOREDUCTASE 1"/>
    <property type="match status" value="1"/>
</dbReference>
<dbReference type="Gene3D" id="3.40.50.360">
    <property type="match status" value="1"/>
</dbReference>
<dbReference type="KEGG" id="ckl:CKL_2875"/>